<feature type="transmembrane region" description="Helical" evidence="1">
    <location>
        <begin position="1100"/>
        <end position="1123"/>
    </location>
</feature>
<keyword evidence="3" id="KW-0560">Oxidoreductase</keyword>
<dbReference type="GO" id="GO:0008854">
    <property type="term" value="F:exodeoxyribonuclease V activity"/>
    <property type="evidence" value="ECO:0007669"/>
    <property type="project" value="UniProtKB-EC"/>
</dbReference>
<dbReference type="SUPFAM" id="SSF55785">
    <property type="entry name" value="PYP-like sensor domain (PAS domain)"/>
    <property type="match status" value="1"/>
</dbReference>
<evidence type="ECO:0000313" key="4">
    <source>
        <dbReference type="Proteomes" id="UP000008983"/>
    </source>
</evidence>
<reference evidence="3 4" key="1">
    <citation type="submission" date="2011-07" db="EMBL/GenBank/DDBJ databases">
        <authorList>
            <person name="Coyne R."/>
            <person name="Brami D."/>
            <person name="Johnson J."/>
            <person name="Hostetler J."/>
            <person name="Hannick L."/>
            <person name="Clark T."/>
            <person name="Cassidy-Hanley D."/>
            <person name="Inman J."/>
        </authorList>
    </citation>
    <scope>NUCLEOTIDE SEQUENCE [LARGE SCALE GENOMIC DNA]</scope>
    <source>
        <strain evidence="3 4">G5</strain>
    </source>
</reference>
<keyword evidence="4" id="KW-1185">Reference proteome</keyword>
<evidence type="ECO:0000259" key="2">
    <source>
        <dbReference type="PROSITE" id="PS50112"/>
    </source>
</evidence>
<dbReference type="InterPro" id="IPR013767">
    <property type="entry name" value="PAS_fold"/>
</dbReference>
<dbReference type="Gene3D" id="3.30.450.20">
    <property type="entry name" value="PAS domain"/>
    <property type="match status" value="1"/>
</dbReference>
<dbReference type="InterPro" id="IPR052994">
    <property type="entry name" value="Tiny_macrocysts_regulators"/>
</dbReference>
<name>G0QU96_ICHMU</name>
<dbReference type="EC" id="3.1.11.5" evidence="3"/>
<keyword evidence="3" id="KW-0012">Acyltransferase</keyword>
<feature type="transmembrane region" description="Helical" evidence="1">
    <location>
        <begin position="106"/>
        <end position="127"/>
    </location>
</feature>
<feature type="non-terminal residue" evidence="3">
    <location>
        <position position="1"/>
    </location>
</feature>
<dbReference type="PANTHER" id="PTHR31600:SF2">
    <property type="entry name" value="GAMETE ENRICHED GENE 10 PROTEIN-RELATED"/>
    <property type="match status" value="1"/>
</dbReference>
<keyword evidence="3" id="KW-0378">Hydrolase</keyword>
<proteinExistence type="predicted"/>
<dbReference type="NCBIfam" id="TIGR00229">
    <property type="entry name" value="sensory_box"/>
    <property type="match status" value="1"/>
</dbReference>
<feature type="transmembrane region" description="Helical" evidence="1">
    <location>
        <begin position="785"/>
        <end position="805"/>
    </location>
</feature>
<feature type="transmembrane region" description="Helical" evidence="1">
    <location>
        <begin position="37"/>
        <end position="63"/>
    </location>
</feature>
<feature type="transmembrane region" description="Helical" evidence="1">
    <location>
        <begin position="165"/>
        <end position="186"/>
    </location>
</feature>
<dbReference type="EC" id="2.7.13.3" evidence="3"/>
<dbReference type="InterPro" id="IPR035965">
    <property type="entry name" value="PAS-like_dom_sf"/>
</dbReference>
<protein>
    <submittedName>
        <fullName evidence="3">PAS domain S-box family protein</fullName>
        <ecNumber evidence="3">1.6.5.3</ecNumber>
        <ecNumber evidence="3">2.3.1.97</ecNumber>
        <ecNumber evidence="3">2.7.13.3</ecNumber>
        <ecNumber evidence="3">3.1.11.5</ecNumber>
    </submittedName>
</protein>
<sequence length="1516" mass="180546">FLQTAGFVPFYNTFIAVLYKNINQPVFQNQQFMTSQYYIHFSFALVSFVLLLLQMLIYIQLYVDANPFSPLPFACNSSFKDGIIKLCLKLFLVGYGVFDPQCKQEIMFIIVAFFYLLFLHITGFFGNPQFNRNVQNLKTILNTIILWLSFNVLLCSFTKQRNEDANSIYFVLSGFPIVCICQFLLGKQRKNQILQKIPQNIKDENEFLQYLYAIIELIKYGKESKIQGFLVQGIFEIHLVNCEKECFCKEYQKEGMDKLNFLIDFSTQESIKYFPNNANFYLLKAFVQQQVFANKFKAVYDLIICEQQQPSFQQSFFIYSFKSFIQDDLIKKETIINEGYGNFQADSMAFYQNQLELLILQIKNTVDLYIQFWKQIIQDSPDVQKAVCLGYQIGKSFEHCQNIYKELQQIDSNNIKCIEVYGNFLLNVINDEVEGQKLIEKLEVIQKNNQQNKKCVENQLQNQYQNQCIIQISGSLNEIGKITNTNADVFELTGYQKDQLINQSINILMPPIYQQNHDSFVFKYLNSAQSQYVGHQRLVLCKNKNKYISSVDILVKVLPNIDQGIQFIGFLNNNGSKQQSDQLIISFIEKSLQVLTISEGFYQEFGINSSIIDYENYEQTSFTIDQIFPNIKKHLEELKKENNQVQIMFDTTAIQELILLCQKNEEEFNDDNLYNNEELEQNYQNLTKQGIIYGQLLFQKNFYKDINVISLKFSLFLNEQIKLKSKYSSHNIDNNQNAIQDKNEKKQINNAEEEEAVSNYSSNMTQFQNLNDFRRKIIDNKTPKIIIFFKNIVFLMFLIINIFSFTDLIKKTDYIQQNKNLIQILYYYFNRNTIISEINYYSLKIYSLQNKYIDYISEQEKINLYNQYKERLNFFIQTLQDYQNQILSHRVQSSFQQFNELYLMYQKTFNKKTLTEFKSFSDAIILFLQSANQLLNSKIEDFQADNQGQIINTQTLIKYYYIQENGVFNLRNASEKRSNLFYDYYLTNLNDQLKVYQIIFIIIVTFIILVMIILIYINFQVVSNNSRIISLFGHITFNEIQQLIIKCESYLKQNNNQASEQIIELIQPDIILQKEGDEQEDAQENSRADKFLNQKSNNKLLIIFKFSSFAIIFLIFYFLKFYYDYLIINDIKNMYFPHLKISLERPSQIKFLILFINEQLVLGKKIIDKDNTILQNQYIERIYDNEKQLFSSFKALSSIYFQDYYSKFNELNSQNICEKSNNLSNQTAICSQVFDGILTKGLRTSVVFYTENFENSFKIKQDQIKVLNFKEFQQLEQMKLLLYPAMDELNNLYLQQILFSMGQNDTINLIIYISFICSVILIYFFILIPYIKQVTIQLFQTRKMLNIIPHKLILNNEQLFKILLKKKPQIKQNEKNNLILNIINIKINLQYVYQFMCILYIYQFILYKQLQYMINIFLLIIDKNYFVNRRKRIHKIDRFLQKLKKFYFIINYILFQFSFILQQQQKIKNIEKYIFQQYKIFKKNFIRPKKYSFLILFLFKIIREIREVVLVLYTII</sequence>
<keyword evidence="1" id="KW-0812">Transmembrane</keyword>
<dbReference type="EMBL" id="GL983905">
    <property type="protein sequence ID" value="EGR31213.1"/>
    <property type="molecule type" value="Genomic_DNA"/>
</dbReference>
<gene>
    <name evidence="3" type="ORF">IMG5_115750</name>
</gene>
<dbReference type="RefSeq" id="XP_004034699.1">
    <property type="nucleotide sequence ID" value="XM_004034651.1"/>
</dbReference>
<dbReference type="PANTHER" id="PTHR31600">
    <property type="entry name" value="TINY MACROCYSTS PROTEIN B-RELATED"/>
    <property type="match status" value="1"/>
</dbReference>
<dbReference type="InterPro" id="IPR000014">
    <property type="entry name" value="PAS"/>
</dbReference>
<feature type="transmembrane region" description="Helical" evidence="1">
    <location>
        <begin position="1409"/>
        <end position="1426"/>
    </location>
</feature>
<dbReference type="GO" id="GO:0004673">
    <property type="term" value="F:protein histidine kinase activity"/>
    <property type="evidence" value="ECO:0007669"/>
    <property type="project" value="UniProtKB-EC"/>
</dbReference>
<dbReference type="eggNOG" id="ENOG502RT0R">
    <property type="taxonomic scope" value="Eukaryota"/>
</dbReference>
<dbReference type="STRING" id="857967.G0QU96"/>
<evidence type="ECO:0000256" key="1">
    <source>
        <dbReference type="SAM" id="Phobius"/>
    </source>
</evidence>
<dbReference type="PROSITE" id="PS50112">
    <property type="entry name" value="PAS"/>
    <property type="match status" value="1"/>
</dbReference>
<keyword evidence="1" id="KW-1133">Transmembrane helix</keyword>
<accession>G0QU96</accession>
<dbReference type="Proteomes" id="UP000008983">
    <property type="component" value="Unassembled WGS sequence"/>
</dbReference>
<evidence type="ECO:0000313" key="3">
    <source>
        <dbReference type="EMBL" id="EGR31213.1"/>
    </source>
</evidence>
<dbReference type="EC" id="2.3.1.97" evidence="3"/>
<keyword evidence="3" id="KW-0808">Transferase</keyword>
<dbReference type="InterPro" id="IPR057352">
    <property type="entry name" value="TPR_TmcB/C"/>
</dbReference>
<organism evidence="3 4">
    <name type="scientific">Ichthyophthirius multifiliis</name>
    <name type="common">White spot disease agent</name>
    <name type="synonym">Ich</name>
    <dbReference type="NCBI Taxonomy" id="5932"/>
    <lineage>
        <taxon>Eukaryota</taxon>
        <taxon>Sar</taxon>
        <taxon>Alveolata</taxon>
        <taxon>Ciliophora</taxon>
        <taxon>Intramacronucleata</taxon>
        <taxon>Oligohymenophorea</taxon>
        <taxon>Hymenostomatida</taxon>
        <taxon>Ophryoglenina</taxon>
        <taxon>Ichthyophthirius</taxon>
    </lineage>
</organism>
<dbReference type="GeneID" id="14907349"/>
<dbReference type="GO" id="GO:0006355">
    <property type="term" value="P:regulation of DNA-templated transcription"/>
    <property type="evidence" value="ECO:0007669"/>
    <property type="project" value="InterPro"/>
</dbReference>
<dbReference type="InParanoid" id="G0QU96"/>
<feature type="domain" description="PAS" evidence="2">
    <location>
        <begin position="476"/>
        <end position="510"/>
    </location>
</feature>
<feature type="transmembrane region" description="Helical" evidence="1">
    <location>
        <begin position="139"/>
        <end position="159"/>
    </location>
</feature>
<keyword evidence="1" id="KW-0472">Membrane</keyword>
<dbReference type="Pfam" id="PF25474">
    <property type="entry name" value="TPR_TmcB"/>
    <property type="match status" value="1"/>
</dbReference>
<dbReference type="OrthoDB" id="542352at2759"/>
<dbReference type="Pfam" id="PF00989">
    <property type="entry name" value="PAS"/>
    <property type="match status" value="1"/>
</dbReference>
<dbReference type="GO" id="GO:0004379">
    <property type="term" value="F:glycylpeptide N-tetradecanoyltransferase activity"/>
    <property type="evidence" value="ECO:0007669"/>
    <property type="project" value="UniProtKB-EC"/>
</dbReference>
<feature type="transmembrane region" description="Helical" evidence="1">
    <location>
        <begin position="995"/>
        <end position="1017"/>
    </location>
</feature>
<feature type="transmembrane region" description="Helical" evidence="1">
    <location>
        <begin position="1309"/>
        <end position="1331"/>
    </location>
</feature>
<dbReference type="EC" id="1.6.5.3" evidence="3"/>
<dbReference type="GO" id="GO:0016491">
    <property type="term" value="F:oxidoreductase activity"/>
    <property type="evidence" value="ECO:0007669"/>
    <property type="project" value="UniProtKB-KW"/>
</dbReference>